<dbReference type="RefSeq" id="WP_124309315.1">
    <property type="nucleotide sequence ID" value="NZ_CP027753.1"/>
</dbReference>
<reference evidence="1 2" key="1">
    <citation type="submission" date="2018-03" db="EMBL/GenBank/DDBJ databases">
        <title>Diversity of phytobeneficial traits revealed by whole-genome analysis of worldwide-isolated phenazine-producing Pseudomonas spp.</title>
        <authorList>
            <person name="Biessy A."/>
            <person name="Novinscak A."/>
            <person name="Blom J."/>
            <person name="Leger G."/>
            <person name="Thomashow L.S."/>
            <person name="Cazorla F.M."/>
            <person name="Josic D."/>
            <person name="Filion M."/>
        </authorList>
    </citation>
    <scope>NUCLEOTIDE SEQUENCE [LARGE SCALE GENOMIC DNA]</scope>
    <source>
        <strain evidence="1 2">B25</strain>
    </source>
</reference>
<dbReference type="AlphaFoldDB" id="A0A3G7TTZ3"/>
<protein>
    <submittedName>
        <fullName evidence="1">Uncharacterized protein</fullName>
    </submittedName>
</protein>
<dbReference type="EMBL" id="CP027753">
    <property type="protein sequence ID" value="AZE50510.1"/>
    <property type="molecule type" value="Genomic_DNA"/>
</dbReference>
<accession>A0A3G7TTZ3</accession>
<proteinExistence type="predicted"/>
<organism evidence="1 2">
    <name type="scientific">Pseudomonas chlororaphis</name>
    <dbReference type="NCBI Taxonomy" id="587753"/>
    <lineage>
        <taxon>Bacteria</taxon>
        <taxon>Pseudomonadati</taxon>
        <taxon>Pseudomonadota</taxon>
        <taxon>Gammaproteobacteria</taxon>
        <taxon>Pseudomonadales</taxon>
        <taxon>Pseudomonadaceae</taxon>
        <taxon>Pseudomonas</taxon>
    </lineage>
</organism>
<gene>
    <name evidence="1" type="ORF">C4K04_4856</name>
</gene>
<name>A0A3G7TTZ3_9PSED</name>
<dbReference type="Proteomes" id="UP000268048">
    <property type="component" value="Chromosome"/>
</dbReference>
<sequence>MNSALLLSNAIAIAVLVVFHFQPDGSADQSTQYRAHYVQHQAPQWAVMSSTSENPGMAQVADAPEAVVLPANPRPESWVF</sequence>
<evidence type="ECO:0000313" key="1">
    <source>
        <dbReference type="EMBL" id="AZE50510.1"/>
    </source>
</evidence>
<evidence type="ECO:0000313" key="2">
    <source>
        <dbReference type="Proteomes" id="UP000268048"/>
    </source>
</evidence>